<name>A0A345MSF3_9VIRU</name>
<reference evidence="2 3" key="1">
    <citation type="submission" date="2018-07" db="EMBL/GenBank/DDBJ databases">
        <title>Uncovering a Universe of Circular DNA Viruses in Animal Metagenomes.</title>
        <authorList>
            <person name="Tisza M."/>
            <person name="Buck C."/>
            <person name="Pastrana D."/>
            <person name="Welch N."/>
            <person name="Peretti A."/>
        </authorList>
    </citation>
    <scope>NUCLEOTIDE SEQUENCE [LARGE SCALE GENOMIC DNA]</scope>
    <source>
        <strain evidence="2">Ctbb930</strain>
    </source>
</reference>
<organism evidence="2 3">
    <name type="scientific">Cressdnaviricota sp</name>
    <dbReference type="NCBI Taxonomy" id="2748378"/>
    <lineage>
        <taxon>Viruses</taxon>
        <taxon>Monodnaviria</taxon>
        <taxon>Shotokuvirae</taxon>
        <taxon>Cressdnaviricota</taxon>
    </lineage>
</organism>
<evidence type="ECO:0000313" key="3">
    <source>
        <dbReference type="Proteomes" id="UP000270480"/>
    </source>
</evidence>
<sequence length="265" mass="30097">MAYRKRKRTIRKRSNVRRTKRRTSRKGHRRIISTTTRNSYATSVRPLSRKLPIRSWRRLLWSTTQMRTKYRSIRDEFITINMGLWTTGATLGVLQPNGTFWLPAGGLQQHDVGQPVDNFSGDLIIRGGITKLVLSLRPRNTGGVPNQIDSVRVTVFMVWTNKIPVVPGTTWPTNVISTWSPDIVPDFQIYGRVVGRKECLLKDGGEGVEIIYRHKVQKIDQAVHVQNGGRLNFFILCHQTSNGDGTSEAIDCILSHNLTFCGDVE</sequence>
<feature type="region of interest" description="Disordered" evidence="1">
    <location>
        <begin position="1"/>
        <end position="29"/>
    </location>
</feature>
<proteinExistence type="predicted"/>
<dbReference type="EMBL" id="MH616917">
    <property type="protein sequence ID" value="AXH74303.1"/>
    <property type="molecule type" value="Genomic_DNA"/>
</dbReference>
<evidence type="ECO:0000256" key="1">
    <source>
        <dbReference type="SAM" id="MobiDB-lite"/>
    </source>
</evidence>
<keyword evidence="3" id="KW-1185">Reference proteome</keyword>
<accession>A0A345MSF3</accession>
<protein>
    <submittedName>
        <fullName evidence="2">Capsid protein</fullName>
    </submittedName>
</protein>
<evidence type="ECO:0000313" key="2">
    <source>
        <dbReference type="EMBL" id="AXH74303.1"/>
    </source>
</evidence>
<dbReference type="Proteomes" id="UP000270480">
    <property type="component" value="Segment"/>
</dbReference>